<dbReference type="RefSeq" id="WP_343163455.1">
    <property type="nucleotide sequence ID" value="NZ_JBHRSV010000001.1"/>
</dbReference>
<dbReference type="Proteomes" id="UP001595379">
    <property type="component" value="Unassembled WGS sequence"/>
</dbReference>
<gene>
    <name evidence="1" type="ORF">ACFOOR_01835</name>
</gene>
<comment type="caution">
    <text evidence="1">The sequence shown here is derived from an EMBL/GenBank/DDBJ whole genome shotgun (WGS) entry which is preliminary data.</text>
</comment>
<organism evidence="1 2">
    <name type="scientific">Hyphobacterium vulgare</name>
    <dbReference type="NCBI Taxonomy" id="1736751"/>
    <lineage>
        <taxon>Bacteria</taxon>
        <taxon>Pseudomonadati</taxon>
        <taxon>Pseudomonadota</taxon>
        <taxon>Alphaproteobacteria</taxon>
        <taxon>Maricaulales</taxon>
        <taxon>Maricaulaceae</taxon>
        <taxon>Hyphobacterium</taxon>
    </lineage>
</organism>
<evidence type="ECO:0000313" key="1">
    <source>
        <dbReference type="EMBL" id="MFC2924840.1"/>
    </source>
</evidence>
<name>A0ABV6ZTW2_9PROT</name>
<protein>
    <submittedName>
        <fullName evidence="1">Uncharacterized protein</fullName>
    </submittedName>
</protein>
<dbReference type="EMBL" id="JBHRSV010000001">
    <property type="protein sequence ID" value="MFC2924840.1"/>
    <property type="molecule type" value="Genomic_DNA"/>
</dbReference>
<keyword evidence="2" id="KW-1185">Reference proteome</keyword>
<evidence type="ECO:0000313" key="2">
    <source>
        <dbReference type="Proteomes" id="UP001595379"/>
    </source>
</evidence>
<accession>A0ABV6ZTW2</accession>
<sequence length="158" mass="18148">MGQFRVHHRYAARTVVYDGLEETDGWQFKRYSLSWDGSAMDDPRFVEGEAMARGLLPTPAIADDRPGAAIVIRHQGRDQNHVVIAWWDRENELPIRVVVDEGQGWRPANEHESICVWDLQIIAAERDAYVRHILAWPEKPDLRRYLAEIYAPSDGTVA</sequence>
<proteinExistence type="predicted"/>
<reference evidence="2" key="1">
    <citation type="journal article" date="2019" name="Int. J. Syst. Evol. Microbiol.">
        <title>The Global Catalogue of Microorganisms (GCM) 10K type strain sequencing project: providing services to taxonomists for standard genome sequencing and annotation.</title>
        <authorList>
            <consortium name="The Broad Institute Genomics Platform"/>
            <consortium name="The Broad Institute Genome Sequencing Center for Infectious Disease"/>
            <person name="Wu L."/>
            <person name="Ma J."/>
        </authorList>
    </citation>
    <scope>NUCLEOTIDE SEQUENCE [LARGE SCALE GENOMIC DNA]</scope>
    <source>
        <strain evidence="2">KCTC 52487</strain>
    </source>
</reference>